<reference evidence="1" key="1">
    <citation type="submission" date="2014-11" db="EMBL/GenBank/DDBJ databases">
        <authorList>
            <person name="Amaro Gonzalez C."/>
        </authorList>
    </citation>
    <scope>NUCLEOTIDE SEQUENCE</scope>
</reference>
<reference evidence="1" key="2">
    <citation type="journal article" date="2015" name="Fish Shellfish Immunol.">
        <title>Early steps in the European eel (Anguilla anguilla)-Vibrio vulnificus interaction in the gills: Role of the RtxA13 toxin.</title>
        <authorList>
            <person name="Callol A."/>
            <person name="Pajuelo D."/>
            <person name="Ebbesson L."/>
            <person name="Teles M."/>
            <person name="MacKenzie S."/>
            <person name="Amaro C."/>
        </authorList>
    </citation>
    <scope>NUCLEOTIDE SEQUENCE</scope>
</reference>
<evidence type="ECO:0000313" key="1">
    <source>
        <dbReference type="EMBL" id="JAH58874.1"/>
    </source>
</evidence>
<dbReference type="EMBL" id="GBXM01049703">
    <property type="protein sequence ID" value="JAH58874.1"/>
    <property type="molecule type" value="Transcribed_RNA"/>
</dbReference>
<sequence>MFILIICTHDGDVDYTKRQLANSQINRTIHKRIYTCSRL</sequence>
<protein>
    <submittedName>
        <fullName evidence="1">Uncharacterized protein</fullName>
    </submittedName>
</protein>
<organism evidence="1">
    <name type="scientific">Anguilla anguilla</name>
    <name type="common">European freshwater eel</name>
    <name type="synonym">Muraena anguilla</name>
    <dbReference type="NCBI Taxonomy" id="7936"/>
    <lineage>
        <taxon>Eukaryota</taxon>
        <taxon>Metazoa</taxon>
        <taxon>Chordata</taxon>
        <taxon>Craniata</taxon>
        <taxon>Vertebrata</taxon>
        <taxon>Euteleostomi</taxon>
        <taxon>Actinopterygii</taxon>
        <taxon>Neopterygii</taxon>
        <taxon>Teleostei</taxon>
        <taxon>Anguilliformes</taxon>
        <taxon>Anguillidae</taxon>
        <taxon>Anguilla</taxon>
    </lineage>
</organism>
<accession>A0A0E9TYZ4</accession>
<dbReference type="AlphaFoldDB" id="A0A0E9TYZ4"/>
<name>A0A0E9TYZ4_ANGAN</name>
<proteinExistence type="predicted"/>